<protein>
    <submittedName>
        <fullName evidence="2">Uncharacterized protein</fullName>
    </submittedName>
</protein>
<organism evidence="2 3">
    <name type="scientific">Rubroshorea leprosula</name>
    <dbReference type="NCBI Taxonomy" id="152421"/>
    <lineage>
        <taxon>Eukaryota</taxon>
        <taxon>Viridiplantae</taxon>
        <taxon>Streptophyta</taxon>
        <taxon>Embryophyta</taxon>
        <taxon>Tracheophyta</taxon>
        <taxon>Spermatophyta</taxon>
        <taxon>Magnoliopsida</taxon>
        <taxon>eudicotyledons</taxon>
        <taxon>Gunneridae</taxon>
        <taxon>Pentapetalae</taxon>
        <taxon>rosids</taxon>
        <taxon>malvids</taxon>
        <taxon>Malvales</taxon>
        <taxon>Dipterocarpaceae</taxon>
        <taxon>Rubroshorea</taxon>
    </lineage>
</organism>
<dbReference type="AlphaFoldDB" id="A0AAV5MGW0"/>
<keyword evidence="3" id="KW-1185">Reference proteome</keyword>
<dbReference type="Proteomes" id="UP001054252">
    <property type="component" value="Unassembled WGS sequence"/>
</dbReference>
<sequence>MASFLFLLFLPLSSPARFCSSSRCNPRGKKRGTQPCLGKLVRKLGFWPSFLVQEPDLEPRNLPPLLEKPDLPCSALSFRRLLLIVGDFWAFFRIFPSMPPALPQIAAPALLAGLWYVTVI</sequence>
<name>A0AAV5MGW0_9ROSI</name>
<accession>A0AAV5MGW0</accession>
<evidence type="ECO:0000313" key="2">
    <source>
        <dbReference type="EMBL" id="GKV49161.1"/>
    </source>
</evidence>
<evidence type="ECO:0000256" key="1">
    <source>
        <dbReference type="SAM" id="SignalP"/>
    </source>
</evidence>
<feature type="chain" id="PRO_5043349482" evidence="1">
    <location>
        <begin position="16"/>
        <end position="120"/>
    </location>
</feature>
<proteinExistence type="predicted"/>
<feature type="signal peptide" evidence="1">
    <location>
        <begin position="1"/>
        <end position="15"/>
    </location>
</feature>
<keyword evidence="1" id="KW-0732">Signal</keyword>
<gene>
    <name evidence="2" type="ORF">SLEP1_g55926</name>
</gene>
<reference evidence="2 3" key="1">
    <citation type="journal article" date="2021" name="Commun. Biol.">
        <title>The genome of Shorea leprosula (Dipterocarpaceae) highlights the ecological relevance of drought in aseasonal tropical rainforests.</title>
        <authorList>
            <person name="Ng K.K.S."/>
            <person name="Kobayashi M.J."/>
            <person name="Fawcett J.A."/>
            <person name="Hatakeyama M."/>
            <person name="Paape T."/>
            <person name="Ng C.H."/>
            <person name="Ang C.C."/>
            <person name="Tnah L.H."/>
            <person name="Lee C.T."/>
            <person name="Nishiyama T."/>
            <person name="Sese J."/>
            <person name="O'Brien M.J."/>
            <person name="Copetti D."/>
            <person name="Mohd Noor M.I."/>
            <person name="Ong R.C."/>
            <person name="Putra M."/>
            <person name="Sireger I.Z."/>
            <person name="Indrioko S."/>
            <person name="Kosugi Y."/>
            <person name="Izuno A."/>
            <person name="Isagi Y."/>
            <person name="Lee S.L."/>
            <person name="Shimizu K.K."/>
        </authorList>
    </citation>
    <scope>NUCLEOTIDE SEQUENCE [LARGE SCALE GENOMIC DNA]</scope>
    <source>
        <strain evidence="2">214</strain>
    </source>
</reference>
<dbReference type="EMBL" id="BPVZ01000287">
    <property type="protein sequence ID" value="GKV49161.1"/>
    <property type="molecule type" value="Genomic_DNA"/>
</dbReference>
<comment type="caution">
    <text evidence="2">The sequence shown here is derived from an EMBL/GenBank/DDBJ whole genome shotgun (WGS) entry which is preliminary data.</text>
</comment>
<evidence type="ECO:0000313" key="3">
    <source>
        <dbReference type="Proteomes" id="UP001054252"/>
    </source>
</evidence>